<dbReference type="Pfam" id="PF00400">
    <property type="entry name" value="WD40"/>
    <property type="match status" value="3"/>
</dbReference>
<dbReference type="InterPro" id="IPR036322">
    <property type="entry name" value="WD40_repeat_dom_sf"/>
</dbReference>
<dbReference type="Proteomes" id="UP000316621">
    <property type="component" value="Chromosome 5"/>
</dbReference>
<feature type="repeat" description="WD" evidence="1">
    <location>
        <begin position="200"/>
        <end position="241"/>
    </location>
</feature>
<evidence type="ECO:0000256" key="1">
    <source>
        <dbReference type="PROSITE-ProRule" id="PRU00221"/>
    </source>
</evidence>
<dbReference type="PANTHER" id="PTHR45086:SF1">
    <property type="entry name" value="WD REPEAT-CONTAINING PROTEIN PCN"/>
    <property type="match status" value="1"/>
</dbReference>
<protein>
    <submittedName>
        <fullName evidence="2">Uncharacterized protein</fullName>
    </submittedName>
</protein>
<dbReference type="SUPFAM" id="SSF50978">
    <property type="entry name" value="WD40 repeat-like"/>
    <property type="match status" value="2"/>
</dbReference>
<dbReference type="SMART" id="SM00320">
    <property type="entry name" value="WD40"/>
    <property type="match status" value="7"/>
</dbReference>
<evidence type="ECO:0000313" key="2">
    <source>
        <dbReference type="EMBL" id="RZC63895.1"/>
    </source>
</evidence>
<dbReference type="GO" id="GO:0010073">
    <property type="term" value="P:meristem maintenance"/>
    <property type="evidence" value="ECO:0007669"/>
    <property type="project" value="InterPro"/>
</dbReference>
<organism evidence="2 3">
    <name type="scientific">Papaver somniferum</name>
    <name type="common">Opium poppy</name>
    <dbReference type="NCBI Taxonomy" id="3469"/>
    <lineage>
        <taxon>Eukaryota</taxon>
        <taxon>Viridiplantae</taxon>
        <taxon>Streptophyta</taxon>
        <taxon>Embryophyta</taxon>
        <taxon>Tracheophyta</taxon>
        <taxon>Spermatophyta</taxon>
        <taxon>Magnoliopsida</taxon>
        <taxon>Ranunculales</taxon>
        <taxon>Papaveraceae</taxon>
        <taxon>Papaveroideae</taxon>
        <taxon>Papaver</taxon>
    </lineage>
</organism>
<gene>
    <name evidence="2" type="ORF">C5167_025648</name>
</gene>
<dbReference type="Gene3D" id="2.130.10.10">
    <property type="entry name" value="YVTN repeat-like/Quinoprotein amine dehydrogenase"/>
    <property type="match status" value="3"/>
</dbReference>
<dbReference type="PANTHER" id="PTHR45086">
    <property type="entry name" value="WD REPEAT-CONTAINING PROTEIN PCN"/>
    <property type="match status" value="1"/>
</dbReference>
<reference evidence="2 3" key="1">
    <citation type="journal article" date="2018" name="Science">
        <title>The opium poppy genome and morphinan production.</title>
        <authorList>
            <person name="Guo L."/>
            <person name="Winzer T."/>
            <person name="Yang X."/>
            <person name="Li Y."/>
            <person name="Ning Z."/>
            <person name="He Z."/>
            <person name="Teodor R."/>
            <person name="Lu Y."/>
            <person name="Bowser T.A."/>
            <person name="Graham I.A."/>
            <person name="Ye K."/>
        </authorList>
    </citation>
    <scope>NUCLEOTIDE SEQUENCE [LARGE SCALE GENOMIC DNA]</scope>
    <source>
        <strain evidence="3">cv. HN1</strain>
        <tissue evidence="2">Leaves</tissue>
    </source>
</reference>
<dbReference type="InterPro" id="IPR044622">
    <property type="entry name" value="PCN"/>
</dbReference>
<accession>A0A4Y7JW17</accession>
<dbReference type="EMBL" id="CM010719">
    <property type="protein sequence ID" value="RZC63895.1"/>
    <property type="molecule type" value="Genomic_DNA"/>
</dbReference>
<name>A0A4Y7JW17_PAPSO</name>
<dbReference type="Gramene" id="RZC63895">
    <property type="protein sequence ID" value="RZC63895"/>
    <property type="gene ID" value="C5167_025648"/>
</dbReference>
<proteinExistence type="predicted"/>
<dbReference type="OMA" id="STYITEW"/>
<dbReference type="PROSITE" id="PS50294">
    <property type="entry name" value="WD_REPEATS_REGION"/>
    <property type="match status" value="1"/>
</dbReference>
<dbReference type="GO" id="GO:0035266">
    <property type="term" value="P:meristem growth"/>
    <property type="evidence" value="ECO:0007669"/>
    <property type="project" value="InterPro"/>
</dbReference>
<dbReference type="AlphaFoldDB" id="A0A4Y7JW17"/>
<dbReference type="InterPro" id="IPR015943">
    <property type="entry name" value="WD40/YVTN_repeat-like_dom_sf"/>
</dbReference>
<keyword evidence="3" id="KW-1185">Reference proteome</keyword>
<dbReference type="InterPro" id="IPR001680">
    <property type="entry name" value="WD40_rpt"/>
</dbReference>
<keyword evidence="1" id="KW-0853">WD repeat</keyword>
<dbReference type="PROSITE" id="PS50082">
    <property type="entry name" value="WD_REPEATS_2"/>
    <property type="match status" value="1"/>
</dbReference>
<evidence type="ECO:0000313" key="3">
    <source>
        <dbReference type="Proteomes" id="UP000316621"/>
    </source>
</evidence>
<sequence>MEKLIIHKNTSSVNWKPSPIIALATSIDDSKVAAAREDGSLEIWLVSPGSVGWHCQLTIHGDPNSRVSSLVWCPSNCKTMPAGRLLSSSIDGSISEWDLFHLKQKILLDSIGASIWQMAVEPLDAFLLSTQNDTQRAVNEHAINGGSPLSDDGTSESDDVEINAIELHPMPEHPRLAIGCDDGRVRIYIISDELTYNRMLPRVSGRVLSVAWSPDAKSIFSGSSDGFIRCWDAQSTHEVYRITVGMGGLHNRSDLCVWSLIYLKSGTLVSGDSTGSVQFWDGEQGTLLQAHSCHKGDVNALAPSPSHNKVFSAGSDGQVIQYKLSSDTVDSGDDSSSTVVVKKWIYVGYVRAHTHDVRALTVAVPIVSKVRDFFLTEPLPDEKLKRESRRRRDPYNFSYGKWAKLRVPMLISAGDDTKIFAYSVQEFTNFAPHDICPAPQRVPIQLVQNTLIDGASVILVQNSNSLDVSLVHSKSGKGTKRSASTSLLTSIKSRSKIICSTMSSSGMLFAYSDQKKPNLFQYSKVGENASGLAKKKLPRTLPFAHSMVFSADSSKLILAGHDRKIYVVNVESRELLHTFTPCRRDGNNGLPPSEPPITRMFASSDGQWLSAVNCFGDVYVFNLELQRQHWFISRLDGASVTAGGFMITREYGIVLIITTSINRVYVFDVELKKLGEWSMRHTHLLPRRFQEFPGEIIGMSFPQSCSTAVIIYSARAICFIDFQKPVVQDDDDNCLANGVLDSSSEVSQDVAANGNGKVMHKRKRESQMKNFNFSLFKDPALFVGHLSESSLLVIEKPWREVVQTFEAPPVHRHIYGT</sequence>
<dbReference type="STRING" id="3469.A0A4Y7JW17"/>